<dbReference type="NCBIfam" id="NF047698">
    <property type="entry name" value="PP_RS20740_fam"/>
    <property type="match status" value="1"/>
</dbReference>
<dbReference type="EMBL" id="QRFF01000007">
    <property type="protein sequence ID" value="KAA3499068.1"/>
    <property type="molecule type" value="Genomic_DNA"/>
</dbReference>
<evidence type="ECO:0000313" key="1">
    <source>
        <dbReference type="EMBL" id="KAA3499068.1"/>
    </source>
</evidence>
<dbReference type="InterPro" id="IPR058085">
    <property type="entry name" value="PP_RS20740-like"/>
</dbReference>
<dbReference type="Proteomes" id="UP000473658">
    <property type="component" value="Unassembled WGS sequence"/>
</dbReference>
<reference evidence="1 2" key="1">
    <citation type="submission" date="2018-08" db="EMBL/GenBank/DDBJ databases">
        <title>Crown Gall in kiwifruit.</title>
        <authorList>
            <person name="Visnovsky S.B."/>
            <person name="Pitman A.R."/>
        </authorList>
    </citation>
    <scope>NUCLEOTIDE SEQUENCE [LARGE SCALE GENOMIC DNA]</scope>
    <source>
        <strain evidence="1 2">SBV_302_78_2</strain>
    </source>
</reference>
<gene>
    <name evidence="1" type="ORF">DXM27_21945</name>
</gene>
<name>A0AA88EWI1_RHIRH</name>
<comment type="caution">
    <text evidence="1">The sequence shown here is derived from an EMBL/GenBank/DDBJ whole genome shotgun (WGS) entry which is preliminary data.</text>
</comment>
<accession>A0AA88EWI1</accession>
<dbReference type="RefSeq" id="WP_149901115.1">
    <property type="nucleotide sequence ID" value="NZ_QRFF01000007.1"/>
</dbReference>
<organism evidence="1 2">
    <name type="scientific">Rhizobium rhizogenes</name>
    <name type="common">Agrobacterium rhizogenes</name>
    <dbReference type="NCBI Taxonomy" id="359"/>
    <lineage>
        <taxon>Bacteria</taxon>
        <taxon>Pseudomonadati</taxon>
        <taxon>Pseudomonadota</taxon>
        <taxon>Alphaproteobacteria</taxon>
        <taxon>Hyphomicrobiales</taxon>
        <taxon>Rhizobiaceae</taxon>
        <taxon>Rhizobium/Agrobacterium group</taxon>
        <taxon>Rhizobium</taxon>
    </lineage>
</organism>
<evidence type="ECO:0000313" key="2">
    <source>
        <dbReference type="Proteomes" id="UP000473658"/>
    </source>
</evidence>
<sequence>MNTANDDDFSDSVLPPEAAPLASPAPLKFEPWHKPRKQYVRVEQWLKHVEGIVGKLGLQSFADGEPLRYMTLPGPDLLDIRMVADFCSSKAIKLRYTGFCHSTETEERRLRQNVNEFSITHKEAVVNSSKVVRSRLQDVGIKNSEAAVEMVKGGPFDIINIDACEPLAGDDENASGRLVDAIRSITEYQLAHRRKPWILLLTTPIQADSISKKSMSALNEQVVINTKNDELFAEELSARFEGGEDVVAYLERVSQNNGDVLLSIFSLGIAKWLIHLAEQATFRVKKLKGYSYSMFRKPPYDANMVSLCFLFEPNEIIIQDATGLTGNPSTVAAGGDQAISLHLRALRKAFEIENLDIKLYEDKPLHDEMAAQSKELLKKVGYPVDDARTGYDAWLITKAQMLSEENQPEKQLT</sequence>
<dbReference type="AlphaFoldDB" id="A0AA88EWI1"/>
<protein>
    <submittedName>
        <fullName evidence="1">Uncharacterized protein</fullName>
    </submittedName>
</protein>
<proteinExistence type="predicted"/>